<organism evidence="8 9">
    <name type="scientific">Mytilus edulis</name>
    <name type="common">Blue mussel</name>
    <dbReference type="NCBI Taxonomy" id="6550"/>
    <lineage>
        <taxon>Eukaryota</taxon>
        <taxon>Metazoa</taxon>
        <taxon>Spiralia</taxon>
        <taxon>Lophotrochozoa</taxon>
        <taxon>Mollusca</taxon>
        <taxon>Bivalvia</taxon>
        <taxon>Autobranchia</taxon>
        <taxon>Pteriomorphia</taxon>
        <taxon>Mytilida</taxon>
        <taxon>Mytiloidea</taxon>
        <taxon>Mytilidae</taxon>
        <taxon>Mytilinae</taxon>
        <taxon>Mytilus</taxon>
    </lineage>
</organism>
<accession>A0A8S3V0T5</accession>
<proteinExistence type="inferred from homology"/>
<evidence type="ECO:0000313" key="9">
    <source>
        <dbReference type="Proteomes" id="UP000683360"/>
    </source>
</evidence>
<reference evidence="8" key="1">
    <citation type="submission" date="2021-03" db="EMBL/GenBank/DDBJ databases">
        <authorList>
            <person name="Bekaert M."/>
        </authorList>
    </citation>
    <scope>NUCLEOTIDE SEQUENCE</scope>
</reference>
<dbReference type="InterPro" id="IPR016635">
    <property type="entry name" value="AP_complex_ssu"/>
</dbReference>
<evidence type="ECO:0000256" key="5">
    <source>
        <dbReference type="ARBA" id="ARBA00023136"/>
    </source>
</evidence>
<dbReference type="Gene3D" id="3.30.450.60">
    <property type="match status" value="1"/>
</dbReference>
<dbReference type="GO" id="GO:0012505">
    <property type="term" value="C:endomembrane system"/>
    <property type="evidence" value="ECO:0007669"/>
    <property type="project" value="UniProtKB-SubCell"/>
</dbReference>
<dbReference type="Pfam" id="PF01217">
    <property type="entry name" value="Clat_adaptor_s"/>
    <property type="match status" value="1"/>
</dbReference>
<keyword evidence="5 6" id="KW-0472">Membrane</keyword>
<keyword evidence="4 6" id="KW-0653">Protein transport</keyword>
<comment type="similarity">
    <text evidence="2 6">Belongs to the adaptor complexes small subunit family.</text>
</comment>
<protein>
    <recommendedName>
        <fullName evidence="6">AP complex subunit sigma</fullName>
    </recommendedName>
</protein>
<evidence type="ECO:0000256" key="2">
    <source>
        <dbReference type="ARBA" id="ARBA00006972"/>
    </source>
</evidence>
<evidence type="ECO:0000259" key="7">
    <source>
        <dbReference type="Pfam" id="PF01217"/>
    </source>
</evidence>
<name>A0A8S3V0T5_MYTED</name>
<keyword evidence="3 6" id="KW-0813">Transport</keyword>
<gene>
    <name evidence="8" type="ORF">MEDL_62950</name>
</gene>
<dbReference type="InterPro" id="IPR022775">
    <property type="entry name" value="AP_mu_sigma_su"/>
</dbReference>
<dbReference type="InterPro" id="IPR011012">
    <property type="entry name" value="Longin-like_dom_sf"/>
</dbReference>
<comment type="subcellular location">
    <subcellularLocation>
        <location evidence="1">Endomembrane system</location>
    </subcellularLocation>
</comment>
<keyword evidence="9" id="KW-1185">Reference proteome</keyword>
<evidence type="ECO:0000256" key="4">
    <source>
        <dbReference type="ARBA" id="ARBA00022927"/>
    </source>
</evidence>
<evidence type="ECO:0000256" key="6">
    <source>
        <dbReference type="PIRNR" id="PIRNR015588"/>
    </source>
</evidence>
<dbReference type="Proteomes" id="UP000683360">
    <property type="component" value="Unassembled WGS sequence"/>
</dbReference>
<comment type="caution">
    <text evidence="8">The sequence shown here is derived from an EMBL/GenBank/DDBJ whole genome shotgun (WGS) entry which is preliminary data.</text>
</comment>
<dbReference type="EMBL" id="CAJPWZ010003081">
    <property type="protein sequence ID" value="CAG2251271.1"/>
    <property type="molecule type" value="Genomic_DNA"/>
</dbReference>
<evidence type="ECO:0000256" key="3">
    <source>
        <dbReference type="ARBA" id="ARBA00022448"/>
    </source>
</evidence>
<dbReference type="SUPFAM" id="SSF64356">
    <property type="entry name" value="SNARE-like"/>
    <property type="match status" value="1"/>
</dbReference>
<dbReference type="PANTHER" id="PTHR11753">
    <property type="entry name" value="ADAPTOR COMPLEXES SMALL SUBUNIT FAMILY"/>
    <property type="match status" value="1"/>
</dbReference>
<evidence type="ECO:0000313" key="8">
    <source>
        <dbReference type="EMBL" id="CAG2251271.1"/>
    </source>
</evidence>
<feature type="domain" description="AP complex mu/sigma subunit" evidence="7">
    <location>
        <begin position="29"/>
        <end position="163"/>
    </location>
</feature>
<dbReference type="OrthoDB" id="371463at2759"/>
<evidence type="ECO:0000256" key="1">
    <source>
        <dbReference type="ARBA" id="ARBA00004308"/>
    </source>
</evidence>
<dbReference type="PIRSF" id="PIRSF015588">
    <property type="entry name" value="AP_complex_sigma"/>
    <property type="match status" value="1"/>
</dbReference>
<sequence>MSVTQNFPSECVWAFLSYQRKPDQNSAIMIKFIFLFNKIGKPRIVRFYDNPLESQRITVQKEVSNVCLAHSKQEGILDYKDYTLVYRHYGNLVFAAGITEDENELAVLELLHNLVETLMKYLNKVIILNMDKVHMILDEMIIEGYISETNQSRILAPLQLLDTVRK</sequence>
<dbReference type="GO" id="GO:0006886">
    <property type="term" value="P:intracellular protein transport"/>
    <property type="evidence" value="ECO:0007669"/>
    <property type="project" value="UniProtKB-UniRule"/>
</dbReference>
<dbReference type="AlphaFoldDB" id="A0A8S3V0T5"/>